<dbReference type="EC" id="2.7.7.4" evidence="1"/>
<protein>
    <recommendedName>
        <fullName evidence="1">sulfate adenylyltransferase</fullName>
        <ecNumber evidence="1">2.7.7.4</ecNumber>
    </recommendedName>
</protein>
<evidence type="ECO:0000256" key="6">
    <source>
        <dbReference type="ARBA" id="ARBA00023134"/>
    </source>
</evidence>
<dbReference type="Pfam" id="PF01583">
    <property type="entry name" value="APS_kinase"/>
    <property type="match status" value="1"/>
</dbReference>
<dbReference type="PRINTS" id="PR00315">
    <property type="entry name" value="ELONGATNFCT"/>
</dbReference>
<dbReference type="NCBIfam" id="TIGR02034">
    <property type="entry name" value="CysN"/>
    <property type="match status" value="1"/>
</dbReference>
<feature type="domain" description="Tr-type G" evidence="7">
    <location>
        <begin position="7"/>
        <end position="218"/>
    </location>
</feature>
<evidence type="ECO:0000313" key="9">
    <source>
        <dbReference type="Proteomes" id="UP001221217"/>
    </source>
</evidence>
<dbReference type="SUPFAM" id="SSF52540">
    <property type="entry name" value="P-loop containing nucleoside triphosphate hydrolases"/>
    <property type="match status" value="1"/>
</dbReference>
<keyword evidence="4" id="KW-0547">Nucleotide-binding</keyword>
<dbReference type="EMBL" id="JAQQAL010000011">
    <property type="protein sequence ID" value="MDC7226149.1"/>
    <property type="molecule type" value="Genomic_DNA"/>
</dbReference>
<dbReference type="AlphaFoldDB" id="A0AAJ1IDF7"/>
<gene>
    <name evidence="8" type="ORF">PQJ61_05250</name>
</gene>
<dbReference type="InterPro" id="IPR044139">
    <property type="entry name" value="CysN_NoDQ_III"/>
</dbReference>
<proteinExistence type="predicted"/>
<dbReference type="GO" id="GO:0003924">
    <property type="term" value="F:GTPase activity"/>
    <property type="evidence" value="ECO:0007669"/>
    <property type="project" value="InterPro"/>
</dbReference>
<dbReference type="InterPro" id="IPR054696">
    <property type="entry name" value="GTP-eEF1A_C"/>
</dbReference>
<dbReference type="Proteomes" id="UP001221217">
    <property type="component" value="Unassembled WGS sequence"/>
</dbReference>
<dbReference type="Gene3D" id="3.40.50.300">
    <property type="entry name" value="P-loop containing nucleotide triphosphate hydrolases"/>
    <property type="match status" value="2"/>
</dbReference>
<dbReference type="GO" id="GO:0006790">
    <property type="term" value="P:sulfur compound metabolic process"/>
    <property type="evidence" value="ECO:0007669"/>
    <property type="project" value="InterPro"/>
</dbReference>
<name>A0AAJ1IDF7_9SPIO</name>
<dbReference type="InterPro" id="IPR009001">
    <property type="entry name" value="Transl_elong_EF1A/Init_IF2_C"/>
</dbReference>
<comment type="caution">
    <text evidence="8">The sequence shown here is derived from an EMBL/GenBank/DDBJ whole genome shotgun (WGS) entry which is preliminary data.</text>
</comment>
<dbReference type="CDD" id="cd04095">
    <property type="entry name" value="CysN_NoDQ_III"/>
    <property type="match status" value="1"/>
</dbReference>
<evidence type="ECO:0000256" key="1">
    <source>
        <dbReference type="ARBA" id="ARBA00012391"/>
    </source>
</evidence>
<organism evidence="8 9">
    <name type="scientific">Candidatus Thalassospirochaeta sargassi</name>
    <dbReference type="NCBI Taxonomy" id="3119039"/>
    <lineage>
        <taxon>Bacteria</taxon>
        <taxon>Pseudomonadati</taxon>
        <taxon>Spirochaetota</taxon>
        <taxon>Spirochaetia</taxon>
        <taxon>Spirochaetales</taxon>
        <taxon>Spirochaetaceae</taxon>
        <taxon>Candidatus Thalassospirochaeta</taxon>
    </lineage>
</organism>
<dbReference type="InterPro" id="IPR000795">
    <property type="entry name" value="T_Tr_GTP-bd_dom"/>
</dbReference>
<dbReference type="InterPro" id="IPR050100">
    <property type="entry name" value="TRAFAC_GTPase_members"/>
</dbReference>
<dbReference type="InterPro" id="IPR027417">
    <property type="entry name" value="P-loop_NTPase"/>
</dbReference>
<keyword evidence="6" id="KW-0342">GTP-binding</keyword>
<dbReference type="InterPro" id="IPR011779">
    <property type="entry name" value="SO4_adenylTrfase_lsu"/>
</dbReference>
<evidence type="ECO:0000259" key="7">
    <source>
        <dbReference type="PROSITE" id="PS51722"/>
    </source>
</evidence>
<dbReference type="PROSITE" id="PS00301">
    <property type="entry name" value="G_TR_1"/>
    <property type="match status" value="1"/>
</dbReference>
<dbReference type="InterPro" id="IPR031157">
    <property type="entry name" value="G_TR_CS"/>
</dbReference>
<dbReference type="GO" id="GO:0004781">
    <property type="term" value="F:sulfate adenylyltransferase (ATP) activity"/>
    <property type="evidence" value="ECO:0007669"/>
    <property type="project" value="UniProtKB-EC"/>
</dbReference>
<dbReference type="GO" id="GO:0005524">
    <property type="term" value="F:ATP binding"/>
    <property type="evidence" value="ECO:0007669"/>
    <property type="project" value="UniProtKB-KW"/>
</dbReference>
<keyword evidence="3" id="KW-0548">Nucleotidyltransferase</keyword>
<evidence type="ECO:0000256" key="4">
    <source>
        <dbReference type="ARBA" id="ARBA00022741"/>
    </source>
</evidence>
<sequence>MTDLNSRQQMNIVIAGHVDHGKSTVIGRLLADTDSLPDGKLEAVRAGCERNSKPFEYAFLLDALKDEQAQGITIDAARVFFKTGKRDYIIIDAPGHIEFLKNMVTGASRAECALLVIDAAEGVRENSRRHGYMISMLGIKQLIVLVNKMDLVGYRQDVFESIRSEYSAFLSEIGAEAIAFIPVSGMQGDNIAESGGKMDWYSGITVLEALDRFTKEAEKAEKAFRMPVQDVYKFTGFGDSRRTVAGTVETGCLNVGDEVIFYPSGKRSRVKSFEAFNESEVRVSVGAGRAAAFTLDEQIYIRRGEIAARADEAGPCVSSRLRVNLFWLGRRPVTTEHEYLFKCGTLKVPARVEEIKRVIDASSLGVDEAGRQINRNDTAECVLKLKNPAAFDIAAEYEGTGRFVIVDDYEIAGGGIIREALTDKQEEIRGKVMLRNFKWEKGHISPADRAARYNQKPQLILVTGGRDTGKKVIAKRLEEQLFINGKYVYFLGIGNVLYGVDADIKGAPGSAAGIPVGNGKRSEHIRRLSEVCHLLLDTGLILIVTAIDLNQGELEVFNTVVGAENIETLWVGSEVTTDINYDHYFADGSAADEACEIVIRRLQEKAVIFKAW</sequence>
<dbReference type="GO" id="GO:0005525">
    <property type="term" value="F:GTP binding"/>
    <property type="evidence" value="ECO:0007669"/>
    <property type="project" value="UniProtKB-KW"/>
</dbReference>
<accession>A0AAJ1IDF7</accession>
<keyword evidence="2" id="KW-0808">Transferase</keyword>
<evidence type="ECO:0000256" key="2">
    <source>
        <dbReference type="ARBA" id="ARBA00022679"/>
    </source>
</evidence>
<dbReference type="InterPro" id="IPR059117">
    <property type="entry name" value="APS_kinase_dom"/>
</dbReference>
<dbReference type="Pfam" id="PF00009">
    <property type="entry name" value="GTP_EFTU"/>
    <property type="match status" value="1"/>
</dbReference>
<dbReference type="SUPFAM" id="SSF50465">
    <property type="entry name" value="EF-Tu/eEF-1alpha/eIF2-gamma C-terminal domain"/>
    <property type="match status" value="1"/>
</dbReference>
<evidence type="ECO:0000256" key="3">
    <source>
        <dbReference type="ARBA" id="ARBA00022695"/>
    </source>
</evidence>
<evidence type="ECO:0000313" key="8">
    <source>
        <dbReference type="EMBL" id="MDC7226149.1"/>
    </source>
</evidence>
<evidence type="ECO:0000256" key="5">
    <source>
        <dbReference type="ARBA" id="ARBA00022840"/>
    </source>
</evidence>
<keyword evidence="5" id="KW-0067">ATP-binding</keyword>
<dbReference type="Gene3D" id="2.40.30.10">
    <property type="entry name" value="Translation factors"/>
    <property type="match status" value="2"/>
</dbReference>
<dbReference type="PANTHER" id="PTHR23115">
    <property type="entry name" value="TRANSLATION FACTOR"/>
    <property type="match status" value="1"/>
</dbReference>
<dbReference type="Pfam" id="PF22594">
    <property type="entry name" value="GTP-eEF1A_C"/>
    <property type="match status" value="1"/>
</dbReference>
<dbReference type="PROSITE" id="PS51722">
    <property type="entry name" value="G_TR_2"/>
    <property type="match status" value="1"/>
</dbReference>
<dbReference type="SUPFAM" id="SSF50447">
    <property type="entry name" value="Translation proteins"/>
    <property type="match status" value="1"/>
</dbReference>
<reference evidence="8 9" key="1">
    <citation type="submission" date="2022-12" db="EMBL/GenBank/DDBJ databases">
        <title>Metagenome assembled genome from gulf of manar.</title>
        <authorList>
            <person name="Kohli P."/>
            <person name="Pk S."/>
            <person name="Venkata Ramana C."/>
            <person name="Sasikala C."/>
        </authorList>
    </citation>
    <scope>NUCLEOTIDE SEQUENCE [LARGE SCALE GENOMIC DNA]</scope>
    <source>
        <strain evidence="8">JB008</strain>
    </source>
</reference>
<dbReference type="InterPro" id="IPR009000">
    <property type="entry name" value="Transl_B-barrel_sf"/>
</dbReference>